<feature type="transmembrane region" description="Helical" evidence="1">
    <location>
        <begin position="37"/>
        <end position="58"/>
    </location>
</feature>
<keyword evidence="3" id="KW-1185">Reference proteome</keyword>
<protein>
    <recommendedName>
        <fullName evidence="4">DoxX family protein</fullName>
    </recommendedName>
</protein>
<gene>
    <name evidence="2" type="ORF">GCM10011444_01500</name>
</gene>
<proteinExistence type="predicted"/>
<evidence type="ECO:0000313" key="3">
    <source>
        <dbReference type="Proteomes" id="UP000624701"/>
    </source>
</evidence>
<reference evidence="3" key="1">
    <citation type="journal article" date="2019" name="Int. J. Syst. Evol. Microbiol.">
        <title>The Global Catalogue of Microorganisms (GCM) 10K type strain sequencing project: providing services to taxonomists for standard genome sequencing and annotation.</title>
        <authorList>
            <consortium name="The Broad Institute Genomics Platform"/>
            <consortium name="The Broad Institute Genome Sequencing Center for Infectious Disease"/>
            <person name="Wu L."/>
            <person name="Ma J."/>
        </authorList>
    </citation>
    <scope>NUCLEOTIDE SEQUENCE [LARGE SCALE GENOMIC DNA]</scope>
    <source>
        <strain evidence="3">CCM 8681</strain>
    </source>
</reference>
<name>A0ABQ2BTM8_9FLAO</name>
<dbReference type="EMBL" id="BMDQ01000001">
    <property type="protein sequence ID" value="GGI55841.1"/>
    <property type="molecule type" value="Genomic_DNA"/>
</dbReference>
<comment type="caution">
    <text evidence="2">The sequence shown here is derived from an EMBL/GenBank/DDBJ whole genome shotgun (WGS) entry which is preliminary data.</text>
</comment>
<feature type="transmembrane region" description="Helical" evidence="1">
    <location>
        <begin position="177"/>
        <end position="194"/>
    </location>
</feature>
<evidence type="ECO:0008006" key="4">
    <source>
        <dbReference type="Google" id="ProtNLM"/>
    </source>
</evidence>
<keyword evidence="1" id="KW-0472">Membrane</keyword>
<evidence type="ECO:0000313" key="2">
    <source>
        <dbReference type="EMBL" id="GGI55841.1"/>
    </source>
</evidence>
<accession>A0ABQ2BTM8</accession>
<evidence type="ECO:0000256" key="1">
    <source>
        <dbReference type="SAM" id="Phobius"/>
    </source>
</evidence>
<keyword evidence="1" id="KW-0812">Transmembrane</keyword>
<sequence length="384" mass="44366">MFSSGLFEAPFRWVGKTILGFNYEFDVSGYGSGDNTYAYITLFVNIILALAVTILWSLLQGKKEEYNKFFYWFLVVLRFFIIAAMLLYGFVKVFQIQFQPPSFVRLLQPLGEFSPMGLAWTYMGYSKGFGMFAGIMEIIGGVLLIWRRTATLGAFIVIGVMTQVAMMNLMFDIPVKLFSIHLILMAGVIFMTDTKRFTSVFIKNTSTESYNFYHPITSKSYHKIIRNSKIILLPIVLIAGCVLSYLGQLNISDINHRPKLYGIWETKSFVRNNDTIPPLVTDSYRWRYLLIERKGNAIVKTMTDNLVKHTFITDTTQNKISIYSQYGIKDSLNFKYTLENSKYLKLFGILENDSLVITLTKKDVNKFPLKSRGFRWINERPYNK</sequence>
<keyword evidence="1" id="KW-1133">Transmembrane helix</keyword>
<feature type="transmembrane region" description="Helical" evidence="1">
    <location>
        <begin position="153"/>
        <end position="171"/>
    </location>
</feature>
<feature type="transmembrane region" description="Helical" evidence="1">
    <location>
        <begin position="128"/>
        <end position="146"/>
    </location>
</feature>
<feature type="transmembrane region" description="Helical" evidence="1">
    <location>
        <begin position="230"/>
        <end position="247"/>
    </location>
</feature>
<dbReference type="Proteomes" id="UP000624701">
    <property type="component" value="Unassembled WGS sequence"/>
</dbReference>
<feature type="transmembrane region" description="Helical" evidence="1">
    <location>
        <begin position="70"/>
        <end position="91"/>
    </location>
</feature>
<dbReference type="RefSeq" id="WP_188372783.1">
    <property type="nucleotide sequence ID" value="NZ_BMDQ01000001.1"/>
</dbReference>
<organism evidence="2 3">
    <name type="scientific">Winogradskyella haliclonae</name>
    <dbReference type="NCBI Taxonomy" id="2048558"/>
    <lineage>
        <taxon>Bacteria</taxon>
        <taxon>Pseudomonadati</taxon>
        <taxon>Bacteroidota</taxon>
        <taxon>Flavobacteriia</taxon>
        <taxon>Flavobacteriales</taxon>
        <taxon>Flavobacteriaceae</taxon>
        <taxon>Winogradskyella</taxon>
    </lineage>
</organism>